<dbReference type="GeneID" id="74942174"/>
<dbReference type="PROSITE" id="PS51318">
    <property type="entry name" value="TAT"/>
    <property type="match status" value="1"/>
</dbReference>
<name>A0A9E7R6E3_9EURY</name>
<evidence type="ECO:0000256" key="1">
    <source>
        <dbReference type="SAM" id="MobiDB-lite"/>
    </source>
</evidence>
<dbReference type="RefSeq" id="WP_260595169.1">
    <property type="nucleotide sequence ID" value="NZ_CP104003.1"/>
</dbReference>
<dbReference type="InterPro" id="IPR006311">
    <property type="entry name" value="TAT_signal"/>
</dbReference>
<accession>A0A9E7R6E3</accession>
<dbReference type="AlphaFoldDB" id="A0A9E7R6E3"/>
<evidence type="ECO:0000313" key="3">
    <source>
        <dbReference type="Proteomes" id="UP001057580"/>
    </source>
</evidence>
<protein>
    <submittedName>
        <fullName evidence="2">Uncharacterized protein</fullName>
    </submittedName>
</protein>
<feature type="compositionally biased region" description="Basic and acidic residues" evidence="1">
    <location>
        <begin position="81"/>
        <end position="91"/>
    </location>
</feature>
<dbReference type="KEGG" id="ssai:N0B31_07090"/>
<organism evidence="2 3">
    <name type="scientific">Salinirubellus salinus</name>
    <dbReference type="NCBI Taxonomy" id="1364945"/>
    <lineage>
        <taxon>Archaea</taxon>
        <taxon>Methanobacteriati</taxon>
        <taxon>Methanobacteriota</taxon>
        <taxon>Stenosarchaea group</taxon>
        <taxon>Halobacteria</taxon>
        <taxon>Halobacteriales</taxon>
        <taxon>Natronomonadaceae</taxon>
        <taxon>Salinirubellus</taxon>
    </lineage>
</organism>
<proteinExistence type="predicted"/>
<reference evidence="2" key="1">
    <citation type="submission" date="2022-09" db="EMBL/GenBank/DDBJ databases">
        <title>Diverse halophilic archaea isolated from saline environments.</title>
        <authorList>
            <person name="Cui H.-L."/>
        </authorList>
    </citation>
    <scope>NUCLEOTIDE SEQUENCE</scope>
    <source>
        <strain evidence="2">ZS-35-S2</strain>
    </source>
</reference>
<sequence length="165" mass="17784">MPDSPPPQRPQVTRRALLRRGTAGGLVVGGAVATYAASKAAAKHGEVVVRNVGAIETREDGRRYSVSLFYHELDDDGPDEPQVHEAAEGRLEGGSSVDDPYRVPDTLHRDLAAEFENLTYHVGHRCPNARCSTPRVGRGAFNDLSLGTSVDLLYLPSSARAVRVP</sequence>
<keyword evidence="3" id="KW-1185">Reference proteome</keyword>
<gene>
    <name evidence="2" type="ORF">N0B31_07090</name>
</gene>
<evidence type="ECO:0000313" key="2">
    <source>
        <dbReference type="EMBL" id="UWM56049.1"/>
    </source>
</evidence>
<dbReference type="EMBL" id="CP104003">
    <property type="protein sequence ID" value="UWM56049.1"/>
    <property type="molecule type" value="Genomic_DNA"/>
</dbReference>
<feature type="region of interest" description="Disordered" evidence="1">
    <location>
        <begin position="73"/>
        <end position="102"/>
    </location>
</feature>
<dbReference type="Proteomes" id="UP001057580">
    <property type="component" value="Chromosome"/>
</dbReference>